<dbReference type="OrthoDB" id="10065749at2759"/>
<dbReference type="RefSeq" id="XP_019893230.1">
    <property type="nucleotide sequence ID" value="XM_020037671.1"/>
</dbReference>
<keyword evidence="5" id="KW-1185">Reference proteome</keyword>
<evidence type="ECO:0000313" key="5">
    <source>
        <dbReference type="Proteomes" id="UP001652621"/>
    </source>
</evidence>
<proteinExistence type="predicted"/>
<reference evidence="6" key="2">
    <citation type="submission" date="2025-04" db="UniProtKB">
        <authorList>
            <consortium name="RefSeq"/>
        </authorList>
    </citation>
    <scope>IDENTIFICATION</scope>
    <source>
        <strain evidence="6">Aabys</strain>
    </source>
</reference>
<feature type="region of interest" description="Disordered" evidence="1">
    <location>
        <begin position="363"/>
        <end position="472"/>
    </location>
</feature>
<evidence type="ECO:0000259" key="2">
    <source>
        <dbReference type="Pfam" id="PF16044"/>
    </source>
</evidence>
<dbReference type="Proteomes" id="UP001652621">
    <property type="component" value="Unplaced"/>
</dbReference>
<feature type="compositionally biased region" description="Low complexity" evidence="1">
    <location>
        <begin position="23"/>
        <end position="51"/>
    </location>
</feature>
<feature type="region of interest" description="Disordered" evidence="1">
    <location>
        <begin position="84"/>
        <end position="181"/>
    </location>
</feature>
<dbReference type="Pfam" id="PF22795">
    <property type="entry name" value="DUF4796_N"/>
    <property type="match status" value="1"/>
</dbReference>
<dbReference type="VEuPathDB" id="VectorBase:MDOMA2_005063"/>
<dbReference type="KEGG" id="mde:101900797"/>
<dbReference type="VEuPathDB" id="VectorBase:MDOA003513"/>
<sequence>MTTRIMSKSISSAGAGGSGLGGIPSNSRAPPTATTTTTVAAATSATTSTTTITSDPGILCFHHCNVKVFCFTLPHICPQCKTALDTHPSSGLTNKRHKSKKRTSATNNAQTATTTKGHYGHRHGHDVNNANKRDNHDDDDDDQWHNGNDQQHQATMDQDNDDKDDDEDDNDSDDEENSNDSICRIMDSRLLPFRLPYPFVRANQYPCAIVLRPTTGDFLNDYNNTTDLHIAVTTSTGCVVEFDRHGLRRHRTANMSDWWQCLLVGDVPEPWYDYWDQVLFEVCQQPDKWTVSHYHEDKHNCYTFVLTFLQALTYDKLSEAASSKTTFCEKYIVPRTTTAGKYISLYRKLRDTGIYVHHTNHNKLRYGGGGGGGAGAGVGSSSSRSKMGKHHQQHYQQQEHKFNNSGITSSQIATPTTTKSSMLSSSKHQMQQQQQHQQHPTQNQNHQQQQQHQHHHNSIISRPHSKLCTIEE</sequence>
<reference evidence="4" key="1">
    <citation type="submission" date="2020-05" db="UniProtKB">
        <authorList>
            <consortium name="EnsemblMetazoa"/>
        </authorList>
    </citation>
    <scope>IDENTIFICATION</scope>
    <source>
        <strain evidence="4">Aabys</strain>
    </source>
</reference>
<feature type="region of interest" description="Disordered" evidence="1">
    <location>
        <begin position="1"/>
        <end position="51"/>
    </location>
</feature>
<feature type="compositionally biased region" description="Gly residues" evidence="1">
    <location>
        <begin position="366"/>
        <end position="378"/>
    </location>
</feature>
<dbReference type="PANTHER" id="PTHR33963:SF2">
    <property type="entry name" value="MKRN2 OPPOSITE STRAND PROTEIN"/>
    <property type="match status" value="1"/>
</dbReference>
<dbReference type="EnsemblMetazoa" id="MDOA003513-RA">
    <property type="protein sequence ID" value="MDOA003513-PA"/>
    <property type="gene ID" value="MDOA003513"/>
</dbReference>
<feature type="compositionally biased region" description="Polar residues" evidence="1">
    <location>
        <begin position="403"/>
        <end position="413"/>
    </location>
</feature>
<accession>A0A1I8MCK5</accession>
<protein>
    <submittedName>
        <fullName evidence="6">Uncharacterized protein LOC101900797</fullName>
    </submittedName>
</protein>
<evidence type="ECO:0000313" key="4">
    <source>
        <dbReference type="EnsemblMetazoa" id="MDOA003513-PA"/>
    </source>
</evidence>
<organism evidence="4">
    <name type="scientific">Musca domestica</name>
    <name type="common">House fly</name>
    <dbReference type="NCBI Taxonomy" id="7370"/>
    <lineage>
        <taxon>Eukaryota</taxon>
        <taxon>Metazoa</taxon>
        <taxon>Ecdysozoa</taxon>
        <taxon>Arthropoda</taxon>
        <taxon>Hexapoda</taxon>
        <taxon>Insecta</taxon>
        <taxon>Pterygota</taxon>
        <taxon>Neoptera</taxon>
        <taxon>Endopterygota</taxon>
        <taxon>Diptera</taxon>
        <taxon>Brachycera</taxon>
        <taxon>Muscomorpha</taxon>
        <taxon>Muscoidea</taxon>
        <taxon>Muscidae</taxon>
        <taxon>Musca</taxon>
    </lineage>
</organism>
<dbReference type="Pfam" id="PF16044">
    <property type="entry name" value="DUF4796_C"/>
    <property type="match status" value="1"/>
</dbReference>
<dbReference type="PANTHER" id="PTHR33963">
    <property type="entry name" value="MKRN2 OPPOSITE STRAND PROTEIN"/>
    <property type="match status" value="1"/>
</dbReference>
<dbReference type="InterPro" id="IPR053922">
    <property type="entry name" value="MKRN2OS-like_N"/>
</dbReference>
<dbReference type="Gene3D" id="3.30.70.2850">
    <property type="match status" value="1"/>
</dbReference>
<feature type="compositionally biased region" description="Acidic residues" evidence="1">
    <location>
        <begin position="158"/>
        <end position="178"/>
    </location>
</feature>
<evidence type="ECO:0000256" key="1">
    <source>
        <dbReference type="SAM" id="MobiDB-lite"/>
    </source>
</evidence>
<feature type="domain" description="MKRN2 opposite strand protein-like C-terminal" evidence="2">
    <location>
        <begin position="192"/>
        <end position="349"/>
    </location>
</feature>
<feature type="compositionally biased region" description="Low complexity" evidence="1">
    <location>
        <begin position="104"/>
        <end position="115"/>
    </location>
</feature>
<dbReference type="GeneID" id="101900797"/>
<feature type="compositionally biased region" description="Basic residues" evidence="1">
    <location>
        <begin position="94"/>
        <end position="103"/>
    </location>
</feature>
<feature type="domain" description="MKRN2 opposite strand protein-like N-terminal" evidence="3">
    <location>
        <begin position="56"/>
        <end position="84"/>
    </location>
</feature>
<dbReference type="eggNOG" id="ENOG502R8ZC">
    <property type="taxonomic scope" value="Eukaryota"/>
</dbReference>
<name>A0A1I8MCK5_MUSDO</name>
<dbReference type="InterPro" id="IPR032016">
    <property type="entry name" value="MKRN2OS-like"/>
</dbReference>
<dbReference type="InterPro" id="IPR053921">
    <property type="entry name" value="MKRN2OS-like_C"/>
</dbReference>
<evidence type="ECO:0000259" key="3">
    <source>
        <dbReference type="Pfam" id="PF22795"/>
    </source>
</evidence>
<evidence type="ECO:0000313" key="6">
    <source>
        <dbReference type="RefSeq" id="XP_019893230.1"/>
    </source>
</evidence>
<feature type="compositionally biased region" description="Low complexity" evidence="1">
    <location>
        <begin position="414"/>
        <end position="451"/>
    </location>
</feature>
<gene>
    <name evidence="4" type="primary">101900797</name>
    <name evidence="6" type="synonym">LOC101900797</name>
</gene>
<dbReference type="AlphaFoldDB" id="A0A1I8MCK5"/>